<proteinExistence type="inferred from homology"/>
<comment type="similarity">
    <text evidence="2">Belongs to the glycosyl hydrolase 31 family.</text>
</comment>
<evidence type="ECO:0000259" key="11">
    <source>
        <dbReference type="Pfam" id="PF17675"/>
    </source>
</evidence>
<dbReference type="PANTHER" id="PTHR22762:SF133">
    <property type="entry name" value="P-TYPE DOMAIN-CONTAINING PROTEIN"/>
    <property type="match status" value="1"/>
</dbReference>
<organism evidence="13 14">
    <name type="scientific">Ceratocystis fimbriata f. sp. platani</name>
    <dbReference type="NCBI Taxonomy" id="88771"/>
    <lineage>
        <taxon>Eukaryota</taxon>
        <taxon>Fungi</taxon>
        <taxon>Dikarya</taxon>
        <taxon>Ascomycota</taxon>
        <taxon>Pezizomycotina</taxon>
        <taxon>Sordariomycetes</taxon>
        <taxon>Hypocreomycetidae</taxon>
        <taxon>Microascales</taxon>
        <taxon>Ceratocystidaceae</taxon>
        <taxon>Ceratocystis</taxon>
    </lineage>
</organism>
<dbReference type="Gene3D" id="6.10.250.3110">
    <property type="match status" value="1"/>
</dbReference>
<dbReference type="Pfam" id="PF04111">
    <property type="entry name" value="APG6"/>
    <property type="match status" value="1"/>
</dbReference>
<feature type="region of interest" description="Disordered" evidence="8">
    <location>
        <begin position="98"/>
        <end position="128"/>
    </location>
</feature>
<evidence type="ECO:0000256" key="8">
    <source>
        <dbReference type="SAM" id="MobiDB-lite"/>
    </source>
</evidence>
<dbReference type="EMBL" id="LBBL01000142">
    <property type="protein sequence ID" value="KKF94708.1"/>
    <property type="molecule type" value="Genomic_DNA"/>
</dbReference>
<dbReference type="CDD" id="cd14752">
    <property type="entry name" value="GH31_N"/>
    <property type="match status" value="1"/>
</dbReference>
<feature type="domain" description="Atg6/beclin coiled-coil" evidence="11">
    <location>
        <begin position="161"/>
        <end position="289"/>
    </location>
</feature>
<dbReference type="SUPFAM" id="SSF51445">
    <property type="entry name" value="(Trans)glycosidases"/>
    <property type="match status" value="1"/>
</dbReference>
<dbReference type="Pfam" id="PF21365">
    <property type="entry name" value="Glyco_hydro_31_3rd"/>
    <property type="match status" value="1"/>
</dbReference>
<feature type="compositionally biased region" description="Low complexity" evidence="8">
    <location>
        <begin position="381"/>
        <end position="400"/>
    </location>
</feature>
<dbReference type="InterPro" id="IPR013780">
    <property type="entry name" value="Glyco_hydro_b"/>
</dbReference>
<dbReference type="GO" id="GO:0005975">
    <property type="term" value="P:carbohydrate metabolic process"/>
    <property type="evidence" value="ECO:0007669"/>
    <property type="project" value="InterPro"/>
</dbReference>
<evidence type="ECO:0000313" key="13">
    <source>
        <dbReference type="EMBL" id="KKF94708.1"/>
    </source>
</evidence>
<dbReference type="PROSITE" id="PS00129">
    <property type="entry name" value="GLYCOSYL_HYDROL_F31_1"/>
    <property type="match status" value="1"/>
</dbReference>
<sequence length="1411" mass="156686">MFCQKCRTPLALDPSIGDLKSAAYDLLVATSSQEASSNSTLPSQPSYPQDEQRRNLLQSVAENAPGPIFRRQGGPDRHDHSRDAAMSFIQLADHHYALPIPKSPSTTRRRSNSRTTSSRPSSAQQNQAISNEYTEASKVHDMERVNKLFEILSARSDIDHPICVECTDLLVEELQKKLETATKERDTYIAFIKQVQDEEPTEAELKAQIEELESQKAAEAAITAELLELEKEKAQLDAELLDLEKESQEMDAQEEAFWMDRNEFADKLAGFQNERDSVNSMFDHDSRLLEKLQRSNVYNDTFCISHDGTFATINGLRLGRLSNKPVDWSEINAAWGHALLLLDTVARQLQYRFVGYELQPMGNTSRIIKLDISAPSSSRQAASSLSRSGSRRAAGSSIPSGYAGAGSTTEPDNLAGSSSLGSPHDHAAPVKRTTLDLFSSGDMPLGLTFMHRRFDTAMVAFLELVRQLGDFVRRESTQLGRPLELPYKIEGDHIGNISIKLDCQKECPGYEISNIVESSSSLTADLDLASDPCNIYGTDIPNLTLTVEYQDPDRLHVEIVPRYLGAENSTWFIIPEQLISKPAQGGGSKASSELEFIYETAPTFGYRIVRKATNTTLFSTSGSRLVFTDQFFEFVTELPPGYNLYGLGETIRDFRLGNNLTRTLWTADVADQVDQNLYGSHPVYLDTRYYALGSDVLVDTETRNLDTSIEYTSYTHGVFLRNVHGMDVLLRDSQLTWRSLGGSIDLYFYAGPTATDVIATYQKTTVGLPAQQQYWTFGYHQCRWGYTKLQDLEDVVQRMQAASIPLETIWSDIDYMEQYRDFTVSAGNFPADKFADFLDRLHARNQHYVPIIDAAIFRPNLGAEITYPPYERGAAKNAFLMTNNGSEYVGRVWPGYTVFPDFVGSSLGGDSQTTKWWTDEIRRFYDTIKFDGLWVDMNEVSSFCEGSCGTGKLNGVESTEAASNAKKGDPSGILRSQHLPTHQDAAAFLSADIDPDWRHSVPIPGRRNLDNPPYAINHIYGHLAKKSVAPSARHHVSTDAVQYDFHNLFGHQILNATWSAMIDIDSKKRPFIIGRSTFAGSGAISGHWGGDNFSLWKYLHLSIAQGLSFSIFGIPMFGTDACGFLSDTNEELCARWMQLNAFLPFFRNHNTHDAVAQEPYLWPGVAAATRTAMQVRYALLPYMYTLFWAAHTRGETVLRALAWEFPGEPWFASADRQFLLGSHLLVVPVLESGVSSVQAVLPDAVWYDWWNQTRVTSTRGASSVFAAPVGHTPLFVRGGSVILLQQPANTTAAARMSPWELIIALNSDACAAGELYLDDGESITPATQKVVQIAVANGTITAKVRGTYVDTNPLACITVMGISEVTSVSFNGNAMSSSSWAFDKTAQLLKIDLKKATQKGAWASGWELVIT</sequence>
<evidence type="ECO:0000256" key="2">
    <source>
        <dbReference type="ARBA" id="ARBA00007806"/>
    </source>
</evidence>
<dbReference type="OrthoDB" id="5839090at2759"/>
<evidence type="ECO:0000256" key="1">
    <source>
        <dbReference type="ARBA" id="ARBA00001657"/>
    </source>
</evidence>
<comment type="caution">
    <text evidence="13">The sequence shown here is derived from an EMBL/GenBank/DDBJ whole genome shotgun (WGS) entry which is preliminary data.</text>
</comment>
<evidence type="ECO:0000259" key="10">
    <source>
        <dbReference type="Pfam" id="PF04111"/>
    </source>
</evidence>
<feature type="region of interest" description="Disordered" evidence="8">
    <location>
        <begin position="62"/>
        <end position="81"/>
    </location>
</feature>
<keyword evidence="14" id="KW-1185">Reference proteome</keyword>
<evidence type="ECO:0000256" key="6">
    <source>
        <dbReference type="ARBA" id="ARBA00023295"/>
    </source>
</evidence>
<dbReference type="InterPro" id="IPR041691">
    <property type="entry name" value="Atg6/beclin_CC"/>
</dbReference>
<evidence type="ECO:0000313" key="14">
    <source>
        <dbReference type="Proteomes" id="UP000034841"/>
    </source>
</evidence>
<reference evidence="13 14" key="1">
    <citation type="submission" date="2015-04" db="EMBL/GenBank/DDBJ databases">
        <title>Genome sequence of Ceratocystis platani, a major pathogen of plane trees.</title>
        <authorList>
            <person name="Belbahri L."/>
        </authorList>
    </citation>
    <scope>NUCLEOTIDE SEQUENCE [LARGE SCALE GENOMIC DNA]</scope>
    <source>
        <strain evidence="13 14">CFO</strain>
    </source>
</reference>
<keyword evidence="7" id="KW-0175">Coiled coil</keyword>
<evidence type="ECO:0000259" key="9">
    <source>
        <dbReference type="Pfam" id="PF01055"/>
    </source>
</evidence>
<dbReference type="SUPFAM" id="SSF51011">
    <property type="entry name" value="Glycosyl hydrolase domain"/>
    <property type="match status" value="1"/>
</dbReference>
<keyword evidence="4 13" id="KW-0378">Hydrolase</keyword>
<comment type="catalytic activity">
    <reaction evidence="1">
        <text>Hydrolysis of terminal, non-reducing (1-&gt;4)-linked alpha-D-glucose residues with release of alpha-D-glucose.</text>
        <dbReference type="EC" id="3.2.1.20"/>
    </reaction>
</comment>
<accession>A0A0F8BQ95</accession>
<feature type="domain" description="Atg6 BARA" evidence="10">
    <location>
        <begin position="292"/>
        <end position="505"/>
    </location>
</feature>
<protein>
    <recommendedName>
        <fullName evidence="3">alpha-glucosidase</fullName>
        <ecNumber evidence="3">3.2.1.20</ecNumber>
    </recommendedName>
</protein>
<dbReference type="InterPro" id="IPR000322">
    <property type="entry name" value="Glyco_hydro_31_TIM"/>
</dbReference>
<dbReference type="InterPro" id="IPR011013">
    <property type="entry name" value="Gal_mutarotase_sf_dom"/>
</dbReference>
<evidence type="ECO:0000256" key="3">
    <source>
        <dbReference type="ARBA" id="ARBA00012741"/>
    </source>
</evidence>
<dbReference type="Gene3D" id="3.20.20.80">
    <property type="entry name" value="Glycosidases"/>
    <property type="match status" value="1"/>
</dbReference>
<keyword evidence="5" id="KW-0325">Glycoprotein</keyword>
<dbReference type="CDD" id="cd06602">
    <property type="entry name" value="GH31_MGAM_SI_GAA"/>
    <property type="match status" value="1"/>
</dbReference>
<dbReference type="SUPFAM" id="SSF74650">
    <property type="entry name" value="Galactose mutarotase-like"/>
    <property type="match status" value="1"/>
</dbReference>
<feature type="region of interest" description="Disordered" evidence="8">
    <location>
        <begin position="31"/>
        <end position="52"/>
    </location>
</feature>
<evidence type="ECO:0000256" key="4">
    <source>
        <dbReference type="ARBA" id="ARBA00022801"/>
    </source>
</evidence>
<dbReference type="GO" id="GO:0030246">
    <property type="term" value="F:carbohydrate binding"/>
    <property type="evidence" value="ECO:0007669"/>
    <property type="project" value="InterPro"/>
</dbReference>
<evidence type="ECO:0000259" key="12">
    <source>
        <dbReference type="Pfam" id="PF21365"/>
    </source>
</evidence>
<dbReference type="Pfam" id="PF17675">
    <property type="entry name" value="APG6_N"/>
    <property type="match status" value="1"/>
</dbReference>
<dbReference type="InterPro" id="IPR030458">
    <property type="entry name" value="Glyco_hydro_31_AS"/>
</dbReference>
<dbReference type="Gene3D" id="2.60.40.1180">
    <property type="entry name" value="Golgi alpha-mannosidase II"/>
    <property type="match status" value="2"/>
</dbReference>
<feature type="domain" description="Glycosyl hydrolase family 31 C-terminal" evidence="12">
    <location>
        <begin position="1194"/>
        <end position="1282"/>
    </location>
</feature>
<dbReference type="GO" id="GO:0004558">
    <property type="term" value="F:alpha-1,4-glucosidase activity"/>
    <property type="evidence" value="ECO:0007669"/>
    <property type="project" value="UniProtKB-EC"/>
</dbReference>
<dbReference type="InterPro" id="IPR040455">
    <property type="entry name" value="Atg6_BARA"/>
</dbReference>
<feature type="compositionally biased region" description="Low complexity" evidence="8">
    <location>
        <begin position="113"/>
        <end position="122"/>
    </location>
</feature>
<feature type="compositionally biased region" description="Polar residues" evidence="8">
    <location>
        <begin position="406"/>
        <end position="421"/>
    </location>
</feature>
<feature type="coiled-coil region" evidence="7">
    <location>
        <begin position="164"/>
        <end position="256"/>
    </location>
</feature>
<gene>
    <name evidence="13" type="primary">agdA</name>
    <name evidence="13" type="ORF">CFO_g2930</name>
</gene>
<evidence type="ECO:0000256" key="7">
    <source>
        <dbReference type="SAM" id="Coils"/>
    </source>
</evidence>
<dbReference type="Gene3D" id="1.10.418.40">
    <property type="entry name" value="Autophagy protein 6/Beclin 1"/>
    <property type="match status" value="2"/>
</dbReference>
<dbReference type="InterPro" id="IPR048395">
    <property type="entry name" value="Glyco_hydro_31_C"/>
</dbReference>
<dbReference type="Proteomes" id="UP000034841">
    <property type="component" value="Unassembled WGS sequence"/>
</dbReference>
<dbReference type="PANTHER" id="PTHR22762">
    <property type="entry name" value="ALPHA-GLUCOSIDASE"/>
    <property type="match status" value="1"/>
</dbReference>
<dbReference type="EC" id="3.2.1.20" evidence="3"/>
<evidence type="ECO:0000256" key="5">
    <source>
        <dbReference type="ARBA" id="ARBA00023180"/>
    </source>
</evidence>
<dbReference type="InterPro" id="IPR038274">
    <property type="entry name" value="Atg6/Beclin_C_sf"/>
</dbReference>
<dbReference type="InterPro" id="IPR017853">
    <property type="entry name" value="GH"/>
</dbReference>
<dbReference type="Gene3D" id="2.60.40.1760">
    <property type="entry name" value="glycosyl hydrolase (family 31)"/>
    <property type="match status" value="1"/>
</dbReference>
<name>A0A0F8BQ95_CERFI</name>
<feature type="domain" description="Glycoside hydrolase family 31 TIM barrel" evidence="9">
    <location>
        <begin position="769"/>
        <end position="1186"/>
    </location>
</feature>
<keyword evidence="6 13" id="KW-0326">Glycosidase</keyword>
<feature type="region of interest" description="Disordered" evidence="8">
    <location>
        <begin position="381"/>
        <end position="426"/>
    </location>
</feature>
<dbReference type="Pfam" id="PF01055">
    <property type="entry name" value="Glyco_hydro_31_2nd"/>
    <property type="match status" value="1"/>
</dbReference>